<evidence type="ECO:0000256" key="4">
    <source>
        <dbReference type="ARBA" id="ARBA00022525"/>
    </source>
</evidence>
<gene>
    <name evidence="10" type="ORF">OVA965_LOCUS29140</name>
    <name evidence="11" type="ORF">TMI583_LOCUS29909</name>
</gene>
<feature type="domain" description="ARMET N-terminal" evidence="9">
    <location>
        <begin position="164"/>
        <end position="258"/>
    </location>
</feature>
<sequence>MIVILVTILLGSLLLSFIYYICRSTKQRDSLLSKVLPLQDSYTTLSLFNHRTCSSTSSGSMATDSTKADNDDINASSNNNKIYQITDCLYLMNNALVGINENVSTSFDDNEFYPKVIGRLQNGDVLISATSALIYTKMQIQIILVVLFLSATAILSKKVDEQHCEVCVKAITAFADTLSDDVKSKPEKIEKAFKTYCSKVKVDSKEHRLCYYIGGLETSATYAIPDVSKPLSWGIPIEKICRERLFKSNPQICDLRYGEDQREIDWNAVDLNKLKVKDLKKILSDWGETADFIEKSEFIKRINEVKSKYVTKQADKKDL</sequence>
<dbReference type="PANTHER" id="PTHR12990:SF5">
    <property type="entry name" value="MESENCEPHALIC ASTROCYTE-DERIVED NEUROTROPHIC FACTOR HOMOLOG"/>
    <property type="match status" value="1"/>
</dbReference>
<dbReference type="GO" id="GO:0005615">
    <property type="term" value="C:extracellular space"/>
    <property type="evidence" value="ECO:0007669"/>
    <property type="project" value="TreeGrafter"/>
</dbReference>
<dbReference type="AlphaFoldDB" id="A0A8S2F194"/>
<evidence type="ECO:0000256" key="6">
    <source>
        <dbReference type="ARBA" id="ARBA00023157"/>
    </source>
</evidence>
<dbReference type="EMBL" id="CAJNOK010020330">
    <property type="protein sequence ID" value="CAF1314496.1"/>
    <property type="molecule type" value="Genomic_DNA"/>
</dbReference>
<evidence type="ECO:0000256" key="5">
    <source>
        <dbReference type="ARBA" id="ARBA00022729"/>
    </source>
</evidence>
<comment type="subcellular location">
    <subcellularLocation>
        <location evidence="1">Secreted</location>
    </subcellularLocation>
</comment>
<dbReference type="Gene3D" id="1.10.225.10">
    <property type="entry name" value="Saposin-like"/>
    <property type="match status" value="1"/>
</dbReference>
<dbReference type="Pfam" id="PF10208">
    <property type="entry name" value="ARMET_C"/>
    <property type="match status" value="1"/>
</dbReference>
<evidence type="ECO:0000313" key="12">
    <source>
        <dbReference type="Proteomes" id="UP000677228"/>
    </source>
</evidence>
<evidence type="ECO:0000256" key="7">
    <source>
        <dbReference type="ARBA" id="ARBA00032923"/>
    </source>
</evidence>
<dbReference type="GO" id="GO:0071542">
    <property type="term" value="P:dopaminergic neuron differentiation"/>
    <property type="evidence" value="ECO:0007669"/>
    <property type="project" value="TreeGrafter"/>
</dbReference>
<dbReference type="InterPro" id="IPR019345">
    <property type="entry name" value="ARMET_C"/>
</dbReference>
<accession>A0A8S2F194</accession>
<dbReference type="Proteomes" id="UP000682733">
    <property type="component" value="Unassembled WGS sequence"/>
</dbReference>
<dbReference type="PANTHER" id="PTHR12990">
    <property type="entry name" value="ARMET-LIKE PROTEIN"/>
    <property type="match status" value="1"/>
</dbReference>
<dbReference type="EMBL" id="CAJOBA010041924">
    <property type="protein sequence ID" value="CAF4123242.1"/>
    <property type="molecule type" value="Genomic_DNA"/>
</dbReference>
<reference evidence="10" key="1">
    <citation type="submission" date="2021-02" db="EMBL/GenBank/DDBJ databases">
        <authorList>
            <person name="Nowell W R."/>
        </authorList>
    </citation>
    <scope>NUCLEOTIDE SEQUENCE</scope>
</reference>
<feature type="domain" description="ARMET C-terminal" evidence="8">
    <location>
        <begin position="269"/>
        <end position="309"/>
    </location>
</feature>
<proteinExistence type="inferred from homology"/>
<evidence type="ECO:0000256" key="1">
    <source>
        <dbReference type="ARBA" id="ARBA00004613"/>
    </source>
</evidence>
<evidence type="ECO:0000259" key="9">
    <source>
        <dbReference type="Pfam" id="PF20145"/>
    </source>
</evidence>
<keyword evidence="6" id="KW-1015">Disulfide bond</keyword>
<dbReference type="InterPro" id="IPR045333">
    <property type="entry name" value="ARMET-like"/>
</dbReference>
<keyword evidence="5" id="KW-0732">Signal</keyword>
<comment type="caution">
    <text evidence="10">The sequence shown here is derived from an EMBL/GenBank/DDBJ whole genome shotgun (WGS) entry which is preliminary data.</text>
</comment>
<keyword evidence="4" id="KW-0964">Secreted</keyword>
<evidence type="ECO:0000313" key="10">
    <source>
        <dbReference type="EMBL" id="CAF1314496.1"/>
    </source>
</evidence>
<evidence type="ECO:0000313" key="11">
    <source>
        <dbReference type="EMBL" id="CAF4123242.1"/>
    </source>
</evidence>
<dbReference type="InterPro" id="IPR045332">
    <property type="entry name" value="ARMET_N"/>
</dbReference>
<dbReference type="GO" id="GO:0005783">
    <property type="term" value="C:endoplasmic reticulum"/>
    <property type="evidence" value="ECO:0007669"/>
    <property type="project" value="TreeGrafter"/>
</dbReference>
<dbReference type="Gene3D" id="1.10.720.30">
    <property type="entry name" value="SAP domain"/>
    <property type="match status" value="1"/>
</dbReference>
<organism evidence="10 12">
    <name type="scientific">Didymodactylos carnosus</name>
    <dbReference type="NCBI Taxonomy" id="1234261"/>
    <lineage>
        <taxon>Eukaryota</taxon>
        <taxon>Metazoa</taxon>
        <taxon>Spiralia</taxon>
        <taxon>Gnathifera</taxon>
        <taxon>Rotifera</taxon>
        <taxon>Eurotatoria</taxon>
        <taxon>Bdelloidea</taxon>
        <taxon>Philodinida</taxon>
        <taxon>Philodinidae</taxon>
        <taxon>Didymodactylos</taxon>
    </lineage>
</organism>
<dbReference type="Pfam" id="PF20145">
    <property type="entry name" value="ARMET_N"/>
    <property type="match status" value="1"/>
</dbReference>
<evidence type="ECO:0000259" key="8">
    <source>
        <dbReference type="Pfam" id="PF10208"/>
    </source>
</evidence>
<protein>
    <recommendedName>
        <fullName evidence="3">Mesencephalic astrocyte-derived neurotrophic factor homolog</fullName>
    </recommendedName>
    <alternativeName>
        <fullName evidence="7">MANF/CDNF-like protein</fullName>
    </alternativeName>
</protein>
<name>A0A8S2F194_9BILA</name>
<dbReference type="GO" id="GO:0031175">
    <property type="term" value="P:neuron projection development"/>
    <property type="evidence" value="ECO:0007669"/>
    <property type="project" value="TreeGrafter"/>
</dbReference>
<evidence type="ECO:0000256" key="2">
    <source>
        <dbReference type="ARBA" id="ARBA00005617"/>
    </source>
</evidence>
<dbReference type="Proteomes" id="UP000677228">
    <property type="component" value="Unassembled WGS sequence"/>
</dbReference>
<evidence type="ECO:0000256" key="3">
    <source>
        <dbReference type="ARBA" id="ARBA00014267"/>
    </source>
</evidence>
<dbReference type="InterPro" id="IPR036361">
    <property type="entry name" value="SAP_dom_sf"/>
</dbReference>
<dbReference type="SUPFAM" id="SSF68906">
    <property type="entry name" value="SAP domain"/>
    <property type="match status" value="1"/>
</dbReference>
<comment type="similarity">
    <text evidence="2">Belongs to the ARMET family.</text>
</comment>